<evidence type="ECO:0000313" key="3">
    <source>
        <dbReference type="Proteomes" id="UP001141434"/>
    </source>
</evidence>
<dbReference type="RefSeq" id="XP_056516715.1">
    <property type="nucleotide sequence ID" value="XM_056651865.1"/>
</dbReference>
<protein>
    <submittedName>
        <fullName evidence="2">Kinase-like domain-containing protein</fullName>
    </submittedName>
</protein>
<dbReference type="AlphaFoldDB" id="A0A9W9GB80"/>
<dbReference type="InterPro" id="IPR000719">
    <property type="entry name" value="Prot_kinase_dom"/>
</dbReference>
<keyword evidence="2" id="KW-0808">Transferase</keyword>
<dbReference type="InterPro" id="IPR011009">
    <property type="entry name" value="Kinase-like_dom_sf"/>
</dbReference>
<dbReference type="GO" id="GO:0004672">
    <property type="term" value="F:protein kinase activity"/>
    <property type="evidence" value="ECO:0007669"/>
    <property type="project" value="InterPro"/>
</dbReference>
<keyword evidence="3" id="KW-1185">Reference proteome</keyword>
<dbReference type="EMBL" id="JAPMSZ010000001">
    <property type="protein sequence ID" value="KAJ5115524.1"/>
    <property type="molecule type" value="Genomic_DNA"/>
</dbReference>
<dbReference type="GeneID" id="81391033"/>
<dbReference type="Proteomes" id="UP001141434">
    <property type="component" value="Unassembled WGS sequence"/>
</dbReference>
<gene>
    <name evidence="2" type="ORF">NUU61_001283</name>
</gene>
<feature type="domain" description="Protein kinase" evidence="1">
    <location>
        <begin position="63"/>
        <end position="308"/>
    </location>
</feature>
<comment type="caution">
    <text evidence="2">The sequence shown here is derived from an EMBL/GenBank/DDBJ whole genome shotgun (WGS) entry which is preliminary data.</text>
</comment>
<accession>A0A9W9GB80</accession>
<dbReference type="Gene3D" id="1.10.510.10">
    <property type="entry name" value="Transferase(Phosphotransferase) domain 1"/>
    <property type="match status" value="1"/>
</dbReference>
<proteinExistence type="predicted"/>
<reference evidence="2" key="1">
    <citation type="submission" date="2022-11" db="EMBL/GenBank/DDBJ databases">
        <authorList>
            <person name="Petersen C."/>
        </authorList>
    </citation>
    <scope>NUCLEOTIDE SEQUENCE</scope>
    <source>
        <strain evidence="2">IBT 34128</strain>
    </source>
</reference>
<name>A0A9W9GB80_9EURO</name>
<organism evidence="2 3">
    <name type="scientific">Penicillium alfredii</name>
    <dbReference type="NCBI Taxonomy" id="1506179"/>
    <lineage>
        <taxon>Eukaryota</taxon>
        <taxon>Fungi</taxon>
        <taxon>Dikarya</taxon>
        <taxon>Ascomycota</taxon>
        <taxon>Pezizomycotina</taxon>
        <taxon>Eurotiomycetes</taxon>
        <taxon>Eurotiomycetidae</taxon>
        <taxon>Eurotiales</taxon>
        <taxon>Aspergillaceae</taxon>
        <taxon>Penicillium</taxon>
    </lineage>
</organism>
<dbReference type="SUPFAM" id="SSF56112">
    <property type="entry name" value="Protein kinase-like (PK-like)"/>
    <property type="match status" value="1"/>
</dbReference>
<reference evidence="2" key="2">
    <citation type="journal article" date="2023" name="IMA Fungus">
        <title>Comparative genomic study of the Penicillium genus elucidates a diverse pangenome and 15 lateral gene transfer events.</title>
        <authorList>
            <person name="Petersen C."/>
            <person name="Sorensen T."/>
            <person name="Nielsen M.R."/>
            <person name="Sondergaard T.E."/>
            <person name="Sorensen J.L."/>
            <person name="Fitzpatrick D.A."/>
            <person name="Frisvad J.C."/>
            <person name="Nielsen K.L."/>
        </authorList>
    </citation>
    <scope>NUCLEOTIDE SEQUENCE</scope>
    <source>
        <strain evidence="2">IBT 34128</strain>
    </source>
</reference>
<keyword evidence="2" id="KW-0418">Kinase</keyword>
<dbReference type="PROSITE" id="PS50011">
    <property type="entry name" value="PROTEIN_KINASE_DOM"/>
    <property type="match status" value="1"/>
</dbReference>
<dbReference type="OrthoDB" id="4360026at2759"/>
<evidence type="ECO:0000259" key="1">
    <source>
        <dbReference type="PROSITE" id="PS50011"/>
    </source>
</evidence>
<dbReference type="Pfam" id="PF00069">
    <property type="entry name" value="Pkinase"/>
    <property type="match status" value="1"/>
</dbReference>
<evidence type="ECO:0000313" key="2">
    <source>
        <dbReference type="EMBL" id="KAJ5115524.1"/>
    </source>
</evidence>
<dbReference type="GO" id="GO:0005524">
    <property type="term" value="F:ATP binding"/>
    <property type="evidence" value="ECO:0007669"/>
    <property type="project" value="InterPro"/>
</dbReference>
<sequence length="308" mass="35278">MLLQIKTCFCSLLSVLQHFLYSGLHRLLPSVVSAKPWSRHNRSPPTDFSGITTLYRQFPHDPYAGLAVVGVGLTGVVFKVDEERVVKKAKIYPLENLTESDCFNTQYMNDINRSTLVHEIQIYKRLGYHKGVISCTCFSEYGIELVFAKQGDLERYIKASPEPRCSFKVDWILSLTKTLSYVHSRRVFLDEVALRNILVVEDQLKLADFGQSILLPITADVNTICENDLTARIEILHLGWIIYSIAVWRAHKYYFFDPENLHWPKPQALPETGKLFCGRIIEKCWRGEYASMDALNEDAHFLLQGLGS</sequence>